<dbReference type="Proteomes" id="UP001153269">
    <property type="component" value="Unassembled WGS sequence"/>
</dbReference>
<dbReference type="EMBL" id="CADEAL010003974">
    <property type="protein sequence ID" value="CAB1448323.1"/>
    <property type="molecule type" value="Genomic_DNA"/>
</dbReference>
<reference evidence="1" key="1">
    <citation type="submission" date="2020-03" db="EMBL/GenBank/DDBJ databases">
        <authorList>
            <person name="Weist P."/>
        </authorList>
    </citation>
    <scope>NUCLEOTIDE SEQUENCE</scope>
</reference>
<sequence length="151" mass="15977">MESGWFSSCSGGVPCLRRSRALLYRARSNRCYSDPISAPAQIKLRAAASRFSMALRGETASSLTACPPLSLPSLSGFVSLSSGVQAGPAVASLSVCRATDAARPPPLASQIHLKERATSPFDARRLLSLSRTWAESLESCIPVAIVILDRG</sequence>
<dbReference type="AlphaFoldDB" id="A0A9N7Z1Y4"/>
<name>A0A9N7Z1Y4_PLEPL</name>
<gene>
    <name evidence="1" type="ORF">PLEPLA_LOCUS35980</name>
</gene>
<organism evidence="1 2">
    <name type="scientific">Pleuronectes platessa</name>
    <name type="common">European plaice</name>
    <dbReference type="NCBI Taxonomy" id="8262"/>
    <lineage>
        <taxon>Eukaryota</taxon>
        <taxon>Metazoa</taxon>
        <taxon>Chordata</taxon>
        <taxon>Craniata</taxon>
        <taxon>Vertebrata</taxon>
        <taxon>Euteleostomi</taxon>
        <taxon>Actinopterygii</taxon>
        <taxon>Neopterygii</taxon>
        <taxon>Teleostei</taxon>
        <taxon>Neoteleostei</taxon>
        <taxon>Acanthomorphata</taxon>
        <taxon>Carangaria</taxon>
        <taxon>Pleuronectiformes</taxon>
        <taxon>Pleuronectoidei</taxon>
        <taxon>Pleuronectidae</taxon>
        <taxon>Pleuronectes</taxon>
    </lineage>
</organism>
<proteinExistence type="predicted"/>
<evidence type="ECO:0000313" key="2">
    <source>
        <dbReference type="Proteomes" id="UP001153269"/>
    </source>
</evidence>
<comment type="caution">
    <text evidence="1">The sequence shown here is derived from an EMBL/GenBank/DDBJ whole genome shotgun (WGS) entry which is preliminary data.</text>
</comment>
<accession>A0A9N7Z1Y4</accession>
<protein>
    <submittedName>
        <fullName evidence="1">Uncharacterized protein</fullName>
    </submittedName>
</protein>
<evidence type="ECO:0000313" key="1">
    <source>
        <dbReference type="EMBL" id="CAB1448323.1"/>
    </source>
</evidence>
<keyword evidence="2" id="KW-1185">Reference proteome</keyword>